<dbReference type="EMBL" id="BBLG01000008">
    <property type="protein sequence ID" value="GAK77381.1"/>
    <property type="molecule type" value="Genomic_DNA"/>
</dbReference>
<dbReference type="Gene3D" id="3.10.450.50">
    <property type="match status" value="1"/>
</dbReference>
<reference evidence="2 4" key="1">
    <citation type="journal article" date="2014" name="Genome Announc.">
        <title>Draft Genome Sequences of Marine Flavobacterium Nonlabens Strains NR17, NR24, NR27, NR32, NR33, and Ara13.</title>
        <authorList>
            <person name="Nakanishi M."/>
            <person name="Meirelles P."/>
            <person name="Suzuki R."/>
            <person name="Takatani N."/>
            <person name="Mino S."/>
            <person name="Suda W."/>
            <person name="Oshima K."/>
            <person name="Hattori M."/>
            <person name="Ohkuma M."/>
            <person name="Hosokawa M."/>
            <person name="Miyashita K."/>
            <person name="Thompson F.L."/>
            <person name="Niwa A."/>
            <person name="Sawabe T."/>
            <person name="Sawabe T."/>
        </authorList>
    </citation>
    <scope>NUCLEOTIDE SEQUENCE [LARGE SCALE GENOMIC DNA]</scope>
    <source>
        <strain evidence="2">JCM 19296</strain>
        <strain evidence="4">JCM19296</strain>
    </source>
</reference>
<dbReference type="Proteomes" id="UP000239997">
    <property type="component" value="Unassembled WGS sequence"/>
</dbReference>
<name>A0A081DEN5_NONUL</name>
<dbReference type="InterPro" id="IPR032710">
    <property type="entry name" value="NTF2-like_dom_sf"/>
</dbReference>
<dbReference type="OrthoDB" id="117186at2"/>
<evidence type="ECO:0000313" key="2">
    <source>
        <dbReference type="EMBL" id="GAK77381.1"/>
    </source>
</evidence>
<evidence type="ECO:0000313" key="3">
    <source>
        <dbReference type="EMBL" id="PRX12095.1"/>
    </source>
</evidence>
<reference evidence="3 5" key="2">
    <citation type="submission" date="2018-03" db="EMBL/GenBank/DDBJ databases">
        <title>Genomic Encyclopedia of Archaeal and Bacterial Type Strains, Phase II (KMG-II): from individual species to whole genera.</title>
        <authorList>
            <person name="Goeker M."/>
        </authorList>
    </citation>
    <scope>NUCLEOTIDE SEQUENCE [LARGE SCALE GENOMIC DNA]</scope>
    <source>
        <strain evidence="3 5">DSM 22727</strain>
    </source>
</reference>
<evidence type="ECO:0000256" key="1">
    <source>
        <dbReference type="SAM" id="SignalP"/>
    </source>
</evidence>
<dbReference type="SUPFAM" id="SSF54427">
    <property type="entry name" value="NTF2-like"/>
    <property type="match status" value="1"/>
</dbReference>
<gene>
    <name evidence="2" type="ORF">JCM19296_2988</name>
    <name evidence="3" type="ORF">LY02_02775</name>
</gene>
<proteinExistence type="predicted"/>
<evidence type="ECO:0008006" key="6">
    <source>
        <dbReference type="Google" id="ProtNLM"/>
    </source>
</evidence>
<dbReference type="EMBL" id="PVNA01000008">
    <property type="protein sequence ID" value="PRX12095.1"/>
    <property type="molecule type" value="Genomic_DNA"/>
</dbReference>
<accession>A0A081DEN5</accession>
<sequence>MRSSLLLIGFMILAFAKAFAQQPTVTDSVTTTVSIVEKVKPADAVIKFFEYFHQKDTLAMREMMADKVTINSLIISESNGRRVIDTTVDDFLKGIAQIPDSVSFEERLIQIKTTNSVDIATVSASYEFYMNKGFTHNGTNVFTLIYIDDKWMVAGITDTRQYP</sequence>
<feature type="signal peptide" evidence="1">
    <location>
        <begin position="1"/>
        <end position="20"/>
    </location>
</feature>
<evidence type="ECO:0000313" key="4">
    <source>
        <dbReference type="Proteomes" id="UP000028980"/>
    </source>
</evidence>
<protein>
    <recommendedName>
        <fullName evidence="6">3-methyl-2-oxobutanoate hydroxymethyltransferase</fullName>
    </recommendedName>
</protein>
<comment type="caution">
    <text evidence="2">The sequence shown here is derived from an EMBL/GenBank/DDBJ whole genome shotgun (WGS) entry which is preliminary data.</text>
</comment>
<organism evidence="2 4">
    <name type="scientific">Nonlabens ulvanivorans</name>
    <name type="common">Persicivirga ulvanivorans</name>
    <dbReference type="NCBI Taxonomy" id="906888"/>
    <lineage>
        <taxon>Bacteria</taxon>
        <taxon>Pseudomonadati</taxon>
        <taxon>Bacteroidota</taxon>
        <taxon>Flavobacteriia</taxon>
        <taxon>Flavobacteriales</taxon>
        <taxon>Flavobacteriaceae</taxon>
        <taxon>Nonlabens</taxon>
    </lineage>
</organism>
<dbReference type="Proteomes" id="UP000028980">
    <property type="component" value="Unassembled WGS sequence"/>
</dbReference>
<keyword evidence="1" id="KW-0732">Signal</keyword>
<dbReference type="AlphaFoldDB" id="A0A081DEN5"/>
<feature type="chain" id="PRO_5001756762" description="3-methyl-2-oxobutanoate hydroxymethyltransferase" evidence="1">
    <location>
        <begin position="21"/>
        <end position="163"/>
    </location>
</feature>
<dbReference type="RefSeq" id="WP_051788585.1">
    <property type="nucleotide sequence ID" value="NZ_CP138994.1"/>
</dbReference>
<keyword evidence="5" id="KW-1185">Reference proteome</keyword>
<evidence type="ECO:0000313" key="5">
    <source>
        <dbReference type="Proteomes" id="UP000239997"/>
    </source>
</evidence>